<reference evidence="3 4" key="1">
    <citation type="submission" date="2018-01" db="EMBL/GenBank/DDBJ databases">
        <title>Superficieibacter electus gen. nov., sp. nov., an extended-spectrum beta-lactamase possessing member of the Enterobacteriaceae family, isolated from intensive care unit surfaces.</title>
        <authorList>
            <person name="Potter R.F."/>
            <person name="D'Souza A.W."/>
        </authorList>
    </citation>
    <scope>NUCLEOTIDE SEQUENCE [LARGE SCALE GENOMIC DNA]</scope>
    <source>
        <strain evidence="2 4">BP-1</strain>
        <strain evidence="1 3">BP-2</strain>
    </source>
</reference>
<dbReference type="EMBL" id="PQGD01000002">
    <property type="protein sequence ID" value="POP50555.1"/>
    <property type="molecule type" value="Genomic_DNA"/>
</dbReference>
<accession>A0A2P5GVG5</accession>
<comment type="caution">
    <text evidence="2">The sequence shown here is derived from an EMBL/GenBank/DDBJ whole genome shotgun (WGS) entry which is preliminary data.</text>
</comment>
<evidence type="ECO:0000313" key="3">
    <source>
        <dbReference type="Proteomes" id="UP000237073"/>
    </source>
</evidence>
<dbReference type="Proteomes" id="UP000237073">
    <property type="component" value="Unassembled WGS sequence"/>
</dbReference>
<name>A0A2P5GVG5_9ENTR</name>
<organism evidence="2 4">
    <name type="scientific">Superficieibacter electus</name>
    <dbReference type="NCBI Taxonomy" id="2022662"/>
    <lineage>
        <taxon>Bacteria</taxon>
        <taxon>Pseudomonadati</taxon>
        <taxon>Pseudomonadota</taxon>
        <taxon>Gammaproteobacteria</taxon>
        <taxon>Enterobacterales</taxon>
        <taxon>Enterobacteriaceae</taxon>
        <taxon>Superficieibacter</taxon>
    </lineage>
</organism>
<evidence type="ECO:0000313" key="2">
    <source>
        <dbReference type="EMBL" id="POP50555.1"/>
    </source>
</evidence>
<evidence type="ECO:0000313" key="1">
    <source>
        <dbReference type="EMBL" id="POP42366.1"/>
    </source>
</evidence>
<evidence type="ECO:0000313" key="4">
    <source>
        <dbReference type="Proteomes" id="UP000247005"/>
    </source>
</evidence>
<dbReference type="Proteomes" id="UP000247005">
    <property type="component" value="Unassembled WGS sequence"/>
</dbReference>
<sequence>MKSLNFALKIDVEPVIIVASHHVVEISIKDESLGFIYIALGEKDASCVIPFTHLGEMKAVDCFQCALKMLFAERAFLRVDQIDIAEDVQSTDLKSVLIEAVSKASKNKVH</sequence>
<dbReference type="EMBL" id="PQGE01000020">
    <property type="protein sequence ID" value="POP42366.1"/>
    <property type="molecule type" value="Genomic_DNA"/>
</dbReference>
<gene>
    <name evidence="2" type="ORF">CHU32_03790</name>
    <name evidence="1" type="ORF">CHU33_20075</name>
</gene>
<protein>
    <submittedName>
        <fullName evidence="2">Uncharacterized protein</fullName>
    </submittedName>
</protein>
<keyword evidence="3" id="KW-1185">Reference proteome</keyword>
<proteinExistence type="predicted"/>
<dbReference type="RefSeq" id="WP_103677836.1">
    <property type="nucleotide sequence ID" value="NZ_PQGD01000002.1"/>
</dbReference>
<dbReference type="AlphaFoldDB" id="A0A2P5GVG5"/>